<evidence type="ECO:0008006" key="3">
    <source>
        <dbReference type="Google" id="ProtNLM"/>
    </source>
</evidence>
<reference evidence="1 2" key="1">
    <citation type="submission" date="2016-10" db="EMBL/GenBank/DDBJ databases">
        <authorList>
            <person name="de Groot N.N."/>
        </authorList>
    </citation>
    <scope>NUCLEOTIDE SEQUENCE [LARGE SCALE GENOMIC DNA]</scope>
    <source>
        <strain evidence="1 2">LMG 26867</strain>
    </source>
</reference>
<accession>A0A1H1YK62</accession>
<dbReference type="EMBL" id="LT629762">
    <property type="protein sequence ID" value="SDT21837.1"/>
    <property type="molecule type" value="Genomic_DNA"/>
</dbReference>
<gene>
    <name evidence="1" type="ORF">SAMN05216222_3491</name>
</gene>
<protein>
    <recommendedName>
        <fullName evidence="3">DUF4160 domain-containing protein</fullName>
    </recommendedName>
</protein>
<dbReference type="Proteomes" id="UP000198481">
    <property type="component" value="Chromosome I"/>
</dbReference>
<evidence type="ECO:0000313" key="1">
    <source>
        <dbReference type="EMBL" id="SDT21837.1"/>
    </source>
</evidence>
<sequence length="142" mass="16483">MRLFSYKGLSMMIMLRDEHCPPHAHVNAGIWSARFKFSFWHNSVELWDVVAHSRRPPLAVLEGLRQALRQPAHLRRARGIWWDKLQTACLDNQLWDTQNDEVVMMKSVASTTYMIGSSYYEPEKNKTLLVLMGVPEGVEIEL</sequence>
<dbReference type="STRING" id="1148509.SAMN05216222_3491"/>
<evidence type="ECO:0000313" key="2">
    <source>
        <dbReference type="Proteomes" id="UP000198481"/>
    </source>
</evidence>
<proteinExistence type="predicted"/>
<name>A0A1H1YK62_9PSED</name>
<dbReference type="RefSeq" id="WP_092277732.1">
    <property type="nucleotide sequence ID" value="NZ_LT629762.1"/>
</dbReference>
<organism evidence="1 2">
    <name type="scientific">Pseudomonas prosekii</name>
    <dbReference type="NCBI Taxonomy" id="1148509"/>
    <lineage>
        <taxon>Bacteria</taxon>
        <taxon>Pseudomonadati</taxon>
        <taxon>Pseudomonadota</taxon>
        <taxon>Gammaproteobacteria</taxon>
        <taxon>Pseudomonadales</taxon>
        <taxon>Pseudomonadaceae</taxon>
        <taxon>Pseudomonas</taxon>
    </lineage>
</organism>
<dbReference type="AlphaFoldDB" id="A0A1H1YK62"/>